<evidence type="ECO:0000313" key="2">
    <source>
        <dbReference type="Proteomes" id="UP000000305"/>
    </source>
</evidence>
<name>E9HIM7_DAPPU</name>
<reference evidence="1 2" key="1">
    <citation type="journal article" date="2011" name="Science">
        <title>The ecoresponsive genome of Daphnia pulex.</title>
        <authorList>
            <person name="Colbourne J.K."/>
            <person name="Pfrender M.E."/>
            <person name="Gilbert D."/>
            <person name="Thomas W.K."/>
            <person name="Tucker A."/>
            <person name="Oakley T.H."/>
            <person name="Tokishita S."/>
            <person name="Aerts A."/>
            <person name="Arnold G.J."/>
            <person name="Basu M.K."/>
            <person name="Bauer D.J."/>
            <person name="Caceres C.E."/>
            <person name="Carmel L."/>
            <person name="Casola C."/>
            <person name="Choi J.H."/>
            <person name="Detter J.C."/>
            <person name="Dong Q."/>
            <person name="Dusheyko S."/>
            <person name="Eads B.D."/>
            <person name="Frohlich T."/>
            <person name="Geiler-Samerotte K.A."/>
            <person name="Gerlach D."/>
            <person name="Hatcher P."/>
            <person name="Jogdeo S."/>
            <person name="Krijgsveld J."/>
            <person name="Kriventseva E.V."/>
            <person name="Kultz D."/>
            <person name="Laforsch C."/>
            <person name="Lindquist E."/>
            <person name="Lopez J."/>
            <person name="Manak J.R."/>
            <person name="Muller J."/>
            <person name="Pangilinan J."/>
            <person name="Patwardhan R.P."/>
            <person name="Pitluck S."/>
            <person name="Pritham E.J."/>
            <person name="Rechtsteiner A."/>
            <person name="Rho M."/>
            <person name="Rogozin I.B."/>
            <person name="Sakarya O."/>
            <person name="Salamov A."/>
            <person name="Schaack S."/>
            <person name="Shapiro H."/>
            <person name="Shiga Y."/>
            <person name="Skalitzky C."/>
            <person name="Smith Z."/>
            <person name="Souvorov A."/>
            <person name="Sung W."/>
            <person name="Tang Z."/>
            <person name="Tsuchiya D."/>
            <person name="Tu H."/>
            <person name="Vos H."/>
            <person name="Wang M."/>
            <person name="Wolf Y.I."/>
            <person name="Yamagata H."/>
            <person name="Yamada T."/>
            <person name="Ye Y."/>
            <person name="Shaw J.R."/>
            <person name="Andrews J."/>
            <person name="Crease T.J."/>
            <person name="Tang H."/>
            <person name="Lucas S.M."/>
            <person name="Robertson H.M."/>
            <person name="Bork P."/>
            <person name="Koonin E.V."/>
            <person name="Zdobnov E.M."/>
            <person name="Grigoriev I.V."/>
            <person name="Lynch M."/>
            <person name="Boore J.L."/>
        </authorList>
    </citation>
    <scope>NUCLEOTIDE SEQUENCE [LARGE SCALE GENOMIC DNA]</scope>
</reference>
<keyword evidence="2" id="KW-1185">Reference proteome</keyword>
<organism evidence="1 2">
    <name type="scientific">Daphnia pulex</name>
    <name type="common">Water flea</name>
    <dbReference type="NCBI Taxonomy" id="6669"/>
    <lineage>
        <taxon>Eukaryota</taxon>
        <taxon>Metazoa</taxon>
        <taxon>Ecdysozoa</taxon>
        <taxon>Arthropoda</taxon>
        <taxon>Crustacea</taxon>
        <taxon>Branchiopoda</taxon>
        <taxon>Diplostraca</taxon>
        <taxon>Cladocera</taxon>
        <taxon>Anomopoda</taxon>
        <taxon>Daphniidae</taxon>
        <taxon>Daphnia</taxon>
    </lineage>
</organism>
<dbReference type="Proteomes" id="UP000000305">
    <property type="component" value="Unassembled WGS sequence"/>
</dbReference>
<dbReference type="KEGG" id="dpx:DAPPUDRAFT_114583"/>
<protein>
    <submittedName>
        <fullName evidence="1">Uncharacterized protein</fullName>
    </submittedName>
</protein>
<dbReference type="AlphaFoldDB" id="E9HIM7"/>
<gene>
    <name evidence="1" type="ORF">DAPPUDRAFT_114583</name>
</gene>
<proteinExistence type="predicted"/>
<sequence length="161" mass="18893">MVQKICYLKRRFSSYERLRELLTHIDESECYGWDFADGCDCPPLYPAFASTLTLSTLRVSILSTFDLVDELLDLGFIRYVLTGNFNQDCIEVEYLRHFFEKYPKTTKLNSPSDSFMNAIQAKINEVLQDHSITIHNLGEYEQYNMYRLVGDVMSNMFTQDY</sequence>
<evidence type="ECO:0000313" key="1">
    <source>
        <dbReference type="EMBL" id="EFX68414.1"/>
    </source>
</evidence>
<dbReference type="EMBL" id="GL732656">
    <property type="protein sequence ID" value="EFX68414.1"/>
    <property type="molecule type" value="Genomic_DNA"/>
</dbReference>
<dbReference type="InParanoid" id="E9HIM7"/>
<dbReference type="HOGENOM" id="CLU_1645423_0_0_1"/>
<dbReference type="OrthoDB" id="10513529at2759"/>
<accession>E9HIM7</accession>